<keyword evidence="6" id="KW-0812">Transmembrane</keyword>
<evidence type="ECO:0000256" key="5">
    <source>
        <dbReference type="SAM" id="MobiDB-lite"/>
    </source>
</evidence>
<dbReference type="Proteomes" id="UP000054549">
    <property type="component" value="Unassembled WGS sequence"/>
</dbReference>
<dbReference type="AlphaFoldDB" id="A0A0C2WW19"/>
<evidence type="ECO:0000313" key="8">
    <source>
        <dbReference type="Proteomes" id="UP000054549"/>
    </source>
</evidence>
<feature type="compositionally biased region" description="Low complexity" evidence="5">
    <location>
        <begin position="78"/>
        <end position="90"/>
    </location>
</feature>
<evidence type="ECO:0000256" key="3">
    <source>
        <dbReference type="ARBA" id="ARBA00023180"/>
    </source>
</evidence>
<dbReference type="EMBL" id="KN818297">
    <property type="protein sequence ID" value="KIL60523.1"/>
    <property type="molecule type" value="Genomic_DNA"/>
</dbReference>
<protein>
    <submittedName>
        <fullName evidence="7">Uncharacterized protein</fullName>
    </submittedName>
</protein>
<evidence type="ECO:0000256" key="6">
    <source>
        <dbReference type="SAM" id="Phobius"/>
    </source>
</evidence>
<evidence type="ECO:0000256" key="2">
    <source>
        <dbReference type="ARBA" id="ARBA00023136"/>
    </source>
</evidence>
<keyword evidence="2 6" id="KW-0472">Membrane</keyword>
<feature type="compositionally biased region" description="Polar residues" evidence="5">
    <location>
        <begin position="45"/>
        <end position="62"/>
    </location>
</feature>
<keyword evidence="3" id="KW-0325">Glycoprotein</keyword>
<feature type="region of interest" description="Disordered" evidence="5">
    <location>
        <begin position="1"/>
        <end position="113"/>
    </location>
</feature>
<keyword evidence="4" id="KW-0961">Cell wall biogenesis/degradation</keyword>
<feature type="transmembrane region" description="Helical" evidence="6">
    <location>
        <begin position="207"/>
        <end position="227"/>
    </location>
</feature>
<comment type="subcellular location">
    <subcellularLocation>
        <location evidence="1">Membrane</location>
    </subcellularLocation>
</comment>
<keyword evidence="6" id="KW-1133">Transmembrane helix</keyword>
<sequence>MSDESSRKERSVGTSSSSVPSVQASGGSRPQSSLTPSESTGSSGNSVHNSLARPNSSSSVSEQAHHEPASTSSSKRQSPTLSSSPPSDSLVPPPRPKIRPDIKRTPSRLPSYPWLPGPPARFGYHPRSHNLILPLIPPYSRCRSDSSSQVSHSSGLDSKYPSALHMPDLGIIQFDALVDDDEEMGNSKDKGVQIGSFHVSWRGVSNMLSLLALVGAILALFLIYPVVLHYRYGLIDSAIASNLSINATGQAQDAVTSVTPRNHHQLPLTTDNANHEDIDPATPPAAFMKWGKSGAEYDLAFSDEQVTRGRATTRCVNHGFVEVGFVKDKERRLAYWTGKWTVIDRTEEDLPTFIDRLPPKDESLWVTLEDRSRDGQMSIDYIRIYELRTRHGHAPCGDDSVPISLYLNF</sequence>
<dbReference type="GO" id="GO:0016020">
    <property type="term" value="C:membrane"/>
    <property type="evidence" value="ECO:0007669"/>
    <property type="project" value="UniProtKB-SubCell"/>
</dbReference>
<reference evidence="7 8" key="1">
    <citation type="submission" date="2014-04" db="EMBL/GenBank/DDBJ databases">
        <title>Evolutionary Origins and Diversification of the Mycorrhizal Mutualists.</title>
        <authorList>
            <consortium name="DOE Joint Genome Institute"/>
            <consortium name="Mycorrhizal Genomics Consortium"/>
            <person name="Kohler A."/>
            <person name="Kuo A."/>
            <person name="Nagy L.G."/>
            <person name="Floudas D."/>
            <person name="Copeland A."/>
            <person name="Barry K.W."/>
            <person name="Cichocki N."/>
            <person name="Veneault-Fourrey C."/>
            <person name="LaButti K."/>
            <person name="Lindquist E.A."/>
            <person name="Lipzen A."/>
            <person name="Lundell T."/>
            <person name="Morin E."/>
            <person name="Murat C."/>
            <person name="Riley R."/>
            <person name="Ohm R."/>
            <person name="Sun H."/>
            <person name="Tunlid A."/>
            <person name="Henrissat B."/>
            <person name="Grigoriev I.V."/>
            <person name="Hibbett D.S."/>
            <person name="Martin F."/>
        </authorList>
    </citation>
    <scope>NUCLEOTIDE SEQUENCE [LARGE SCALE GENOMIC DNA]</scope>
    <source>
        <strain evidence="7 8">Koide BX008</strain>
    </source>
</reference>
<evidence type="ECO:0000256" key="1">
    <source>
        <dbReference type="ARBA" id="ARBA00004370"/>
    </source>
</evidence>
<feature type="compositionally biased region" description="Basic and acidic residues" evidence="5">
    <location>
        <begin position="1"/>
        <end position="11"/>
    </location>
</feature>
<organism evidence="7 8">
    <name type="scientific">Amanita muscaria (strain Koide BX008)</name>
    <dbReference type="NCBI Taxonomy" id="946122"/>
    <lineage>
        <taxon>Eukaryota</taxon>
        <taxon>Fungi</taxon>
        <taxon>Dikarya</taxon>
        <taxon>Basidiomycota</taxon>
        <taxon>Agaricomycotina</taxon>
        <taxon>Agaricomycetes</taxon>
        <taxon>Agaricomycetidae</taxon>
        <taxon>Agaricales</taxon>
        <taxon>Pluteineae</taxon>
        <taxon>Amanitaceae</taxon>
        <taxon>Amanita</taxon>
    </lineage>
</organism>
<proteinExistence type="predicted"/>
<name>A0A0C2WW19_AMAMK</name>
<dbReference type="STRING" id="946122.A0A0C2WW19"/>
<accession>A0A0C2WW19</accession>
<evidence type="ECO:0000256" key="4">
    <source>
        <dbReference type="ARBA" id="ARBA00023316"/>
    </source>
</evidence>
<gene>
    <name evidence="7" type="ORF">M378DRAFT_26480</name>
</gene>
<keyword evidence="8" id="KW-1185">Reference proteome</keyword>
<evidence type="ECO:0000313" key="7">
    <source>
        <dbReference type="EMBL" id="KIL60523.1"/>
    </source>
</evidence>
<feature type="compositionally biased region" description="Low complexity" evidence="5">
    <location>
        <begin position="12"/>
        <end position="44"/>
    </location>
</feature>
<dbReference type="InParanoid" id="A0A0C2WW19"/>
<dbReference type="HOGENOM" id="CLU_672630_0_0_1"/>
<dbReference type="Pfam" id="PF03935">
    <property type="entry name" value="SKN1_KRE6_Sbg1"/>
    <property type="match status" value="1"/>
</dbReference>
<dbReference type="InterPro" id="IPR005629">
    <property type="entry name" value="Skn1/Kre6/Sbg1"/>
</dbReference>
<dbReference type="OrthoDB" id="3057032at2759"/>